<evidence type="ECO:0000256" key="3">
    <source>
        <dbReference type="ARBA" id="ARBA00023163"/>
    </source>
</evidence>
<dbReference type="PANTHER" id="PTHR33164">
    <property type="entry name" value="TRANSCRIPTIONAL REGULATOR, MARR FAMILY"/>
    <property type="match status" value="1"/>
</dbReference>
<sequence>MNILYMSNILSLTNEDSMTSPRVLPILDETRFSDMALTFRIMRLATVWRTQLDRALRPHGMTLASMRPMAYLMMMPDGATQSDLAAAMNVDCSALVRILDLLEKQKLITRLQDTQDRRAKKLVLTSAGQERCALFHTIAAQLEQNVRQNLTEDQVRSLIHDLSCMLETHHER</sequence>
<dbReference type="InterPro" id="IPR036390">
    <property type="entry name" value="WH_DNA-bd_sf"/>
</dbReference>
<organism evidence="5 6">
    <name type="scientific">Acetobacter ascendens</name>
    <dbReference type="NCBI Taxonomy" id="481146"/>
    <lineage>
        <taxon>Bacteria</taxon>
        <taxon>Pseudomonadati</taxon>
        <taxon>Pseudomonadota</taxon>
        <taxon>Alphaproteobacteria</taxon>
        <taxon>Acetobacterales</taxon>
        <taxon>Acetobacteraceae</taxon>
        <taxon>Acetobacter</taxon>
    </lineage>
</organism>
<dbReference type="InterPro" id="IPR039422">
    <property type="entry name" value="MarR/SlyA-like"/>
</dbReference>
<dbReference type="SUPFAM" id="SSF46785">
    <property type="entry name" value="Winged helix' DNA-binding domain"/>
    <property type="match status" value="1"/>
</dbReference>
<evidence type="ECO:0000259" key="4">
    <source>
        <dbReference type="PROSITE" id="PS50995"/>
    </source>
</evidence>
<dbReference type="InterPro" id="IPR036388">
    <property type="entry name" value="WH-like_DNA-bd_sf"/>
</dbReference>
<dbReference type="SMART" id="SM00347">
    <property type="entry name" value="HTH_MARR"/>
    <property type="match status" value="1"/>
</dbReference>
<dbReference type="PANTHER" id="PTHR33164:SF64">
    <property type="entry name" value="TRANSCRIPTIONAL REGULATOR SLYA"/>
    <property type="match status" value="1"/>
</dbReference>
<evidence type="ECO:0000313" key="5">
    <source>
        <dbReference type="EMBL" id="AOW45482.1"/>
    </source>
</evidence>
<dbReference type="Gene3D" id="1.10.10.10">
    <property type="entry name" value="Winged helix-like DNA-binding domain superfamily/Winged helix DNA-binding domain"/>
    <property type="match status" value="1"/>
</dbReference>
<dbReference type="InterPro" id="IPR000835">
    <property type="entry name" value="HTH_MarR-typ"/>
</dbReference>
<protein>
    <submittedName>
        <fullName evidence="5">MarR family transcriptional regulator</fullName>
    </submittedName>
</protein>
<accession>A0A1D8QT19</accession>
<evidence type="ECO:0000313" key="6">
    <source>
        <dbReference type="Proteomes" id="UP000175973"/>
    </source>
</evidence>
<keyword evidence="2" id="KW-0238">DNA-binding</keyword>
<keyword evidence="6" id="KW-1185">Reference proteome</keyword>
<dbReference type="RefSeq" id="WP_070322626.1">
    <property type="nucleotide sequence ID" value="NZ_CP015164.1"/>
</dbReference>
<keyword evidence="3" id="KW-0804">Transcription</keyword>
<gene>
    <name evidence="5" type="ORF">A4S02_00480</name>
</gene>
<feature type="domain" description="HTH marR-type" evidence="4">
    <location>
        <begin position="34"/>
        <end position="167"/>
    </location>
</feature>
<dbReference type="EMBL" id="CP015164">
    <property type="protein sequence ID" value="AOW45482.1"/>
    <property type="molecule type" value="Genomic_DNA"/>
</dbReference>
<reference evidence="6" key="1">
    <citation type="submission" date="2016-04" db="EMBL/GenBank/DDBJ databases">
        <authorList>
            <person name="Jeon C.O."/>
            <person name="Cho G.Y."/>
            <person name="Jeong H.I."/>
            <person name="Kim K.H."/>
        </authorList>
    </citation>
    <scope>NUCLEOTIDE SEQUENCE [LARGE SCALE GENOMIC DNA]</scope>
    <source>
        <strain evidence="6">LMG 1590</strain>
    </source>
</reference>
<name>A0A1D8QT19_9PROT</name>
<dbReference type="PRINTS" id="PR00598">
    <property type="entry name" value="HTHMARR"/>
</dbReference>
<evidence type="ECO:0000256" key="2">
    <source>
        <dbReference type="ARBA" id="ARBA00023125"/>
    </source>
</evidence>
<dbReference type="GO" id="GO:0003677">
    <property type="term" value="F:DNA binding"/>
    <property type="evidence" value="ECO:0007669"/>
    <property type="project" value="UniProtKB-KW"/>
</dbReference>
<dbReference type="AlphaFoldDB" id="A0A1D8QT19"/>
<evidence type="ECO:0000256" key="1">
    <source>
        <dbReference type="ARBA" id="ARBA00023015"/>
    </source>
</evidence>
<dbReference type="KEGG" id="aasc:A4S02_00480"/>
<dbReference type="Pfam" id="PF01047">
    <property type="entry name" value="MarR"/>
    <property type="match status" value="1"/>
</dbReference>
<dbReference type="GO" id="GO:0003700">
    <property type="term" value="F:DNA-binding transcription factor activity"/>
    <property type="evidence" value="ECO:0007669"/>
    <property type="project" value="InterPro"/>
</dbReference>
<dbReference type="GO" id="GO:0006950">
    <property type="term" value="P:response to stress"/>
    <property type="evidence" value="ECO:0007669"/>
    <property type="project" value="TreeGrafter"/>
</dbReference>
<dbReference type="Proteomes" id="UP000175973">
    <property type="component" value="Chromosome"/>
</dbReference>
<keyword evidence="1" id="KW-0805">Transcription regulation</keyword>
<dbReference type="PROSITE" id="PS50995">
    <property type="entry name" value="HTH_MARR_2"/>
    <property type="match status" value="1"/>
</dbReference>
<proteinExistence type="predicted"/>